<dbReference type="EC" id="3.1.4.1" evidence="8"/>
<feature type="compositionally biased region" description="Polar residues" evidence="9">
    <location>
        <begin position="200"/>
        <end position="211"/>
    </location>
</feature>
<dbReference type="InterPro" id="IPR049132">
    <property type="entry name" value="FAN1-like_euk"/>
</dbReference>
<feature type="region of interest" description="Disordered" evidence="9">
    <location>
        <begin position="180"/>
        <end position="289"/>
    </location>
</feature>
<dbReference type="Pfam" id="PF08774">
    <property type="entry name" value="VRR_NUC"/>
    <property type="match status" value="1"/>
</dbReference>
<dbReference type="GO" id="GO:0005634">
    <property type="term" value="C:nucleus"/>
    <property type="evidence" value="ECO:0007669"/>
    <property type="project" value="UniProtKB-SubCell"/>
</dbReference>
<dbReference type="GO" id="GO:0008409">
    <property type="term" value="F:5'-3' exonuclease activity"/>
    <property type="evidence" value="ECO:0007669"/>
    <property type="project" value="TreeGrafter"/>
</dbReference>
<feature type="region of interest" description="Disordered" evidence="9">
    <location>
        <begin position="1357"/>
        <end position="1377"/>
    </location>
</feature>
<dbReference type="GO" id="GO:0004528">
    <property type="term" value="F:phosphodiesterase I activity"/>
    <property type="evidence" value="ECO:0007669"/>
    <property type="project" value="UniProtKB-EC"/>
</dbReference>
<accession>A0A9P0KJQ7</accession>
<feature type="compositionally biased region" description="Polar residues" evidence="9">
    <location>
        <begin position="636"/>
        <end position="675"/>
    </location>
</feature>
<feature type="compositionally biased region" description="Polar residues" evidence="9">
    <location>
        <begin position="180"/>
        <end position="192"/>
    </location>
</feature>
<feature type="compositionally biased region" description="Basic and acidic residues" evidence="9">
    <location>
        <begin position="213"/>
        <end position="226"/>
    </location>
</feature>
<comment type="catalytic activity">
    <reaction evidence="1 8">
        <text>Hydrolytically removes 5'-nucleotides successively from the 3'-hydroxy termini of 3'-hydroxy-terminated oligonucleotides.</text>
        <dbReference type="EC" id="3.1.4.1"/>
    </reaction>
</comment>
<feature type="compositionally biased region" description="Polar residues" evidence="9">
    <location>
        <begin position="548"/>
        <end position="569"/>
    </location>
</feature>
<name>A0A9P0KJQ7_ACAOB</name>
<organism evidence="11 12">
    <name type="scientific">Acanthoscelides obtectus</name>
    <name type="common">Bean weevil</name>
    <name type="synonym">Bruchus obtectus</name>
    <dbReference type="NCBI Taxonomy" id="200917"/>
    <lineage>
        <taxon>Eukaryota</taxon>
        <taxon>Metazoa</taxon>
        <taxon>Ecdysozoa</taxon>
        <taxon>Arthropoda</taxon>
        <taxon>Hexapoda</taxon>
        <taxon>Insecta</taxon>
        <taxon>Pterygota</taxon>
        <taxon>Neoptera</taxon>
        <taxon>Endopterygota</taxon>
        <taxon>Coleoptera</taxon>
        <taxon>Polyphaga</taxon>
        <taxon>Cucujiformia</taxon>
        <taxon>Chrysomeloidea</taxon>
        <taxon>Chrysomelidae</taxon>
        <taxon>Bruchinae</taxon>
        <taxon>Bruchini</taxon>
        <taxon>Acanthoscelides</taxon>
    </lineage>
</organism>
<keyword evidence="8" id="KW-0227">DNA damage</keyword>
<keyword evidence="7 8" id="KW-0464">Manganese</keyword>
<dbReference type="Proteomes" id="UP001152888">
    <property type="component" value="Unassembled WGS sequence"/>
</dbReference>
<dbReference type="GO" id="GO:0017108">
    <property type="term" value="F:5'-flap endonuclease activity"/>
    <property type="evidence" value="ECO:0007669"/>
    <property type="project" value="TreeGrafter"/>
</dbReference>
<keyword evidence="4 8" id="KW-0479">Metal-binding</keyword>
<dbReference type="InterPro" id="IPR033315">
    <property type="entry name" value="Fan1-like"/>
</dbReference>
<feature type="compositionally biased region" description="Polar residues" evidence="9">
    <location>
        <begin position="231"/>
        <end position="243"/>
    </location>
</feature>
<evidence type="ECO:0000256" key="6">
    <source>
        <dbReference type="ARBA" id="ARBA00022842"/>
    </source>
</evidence>
<keyword evidence="8" id="KW-0234">DNA repair</keyword>
<evidence type="ECO:0000256" key="2">
    <source>
        <dbReference type="ARBA" id="ARBA00005533"/>
    </source>
</evidence>
<keyword evidence="3 8" id="KW-0540">Nuclease</keyword>
<comment type="caution">
    <text evidence="11">The sequence shown here is derived from an EMBL/GenBank/DDBJ whole genome shotgun (WGS) entry which is preliminary data.</text>
</comment>
<feature type="compositionally biased region" description="Low complexity" evidence="9">
    <location>
        <begin position="439"/>
        <end position="458"/>
    </location>
</feature>
<evidence type="ECO:0000256" key="9">
    <source>
        <dbReference type="SAM" id="MobiDB-lite"/>
    </source>
</evidence>
<dbReference type="EMBL" id="CAKOFQ010006838">
    <property type="protein sequence ID" value="CAH1975642.1"/>
    <property type="molecule type" value="Genomic_DNA"/>
</dbReference>
<dbReference type="Gene3D" id="3.40.1350.10">
    <property type="match status" value="1"/>
</dbReference>
<dbReference type="GO" id="GO:0036297">
    <property type="term" value="P:interstrand cross-link repair"/>
    <property type="evidence" value="ECO:0007669"/>
    <property type="project" value="InterPro"/>
</dbReference>
<evidence type="ECO:0000313" key="12">
    <source>
        <dbReference type="Proteomes" id="UP001152888"/>
    </source>
</evidence>
<protein>
    <recommendedName>
        <fullName evidence="8">Fanconi-associated nuclease</fullName>
        <ecNumber evidence="8">3.1.4.1</ecNumber>
    </recommendedName>
</protein>
<dbReference type="SMART" id="SM00990">
    <property type="entry name" value="VRR_NUC"/>
    <property type="match status" value="1"/>
</dbReference>
<keyword evidence="6 8" id="KW-0460">Magnesium</keyword>
<feature type="region of interest" description="Disordered" evidence="9">
    <location>
        <begin position="422"/>
        <end position="458"/>
    </location>
</feature>
<comment type="function">
    <text evidence="8">Nuclease required for the repair of DNA interstrand cross-links (ICL). Acts as a 5'-3' exonuclease that anchors at a cut end of DNA and cleaves DNA successively at every third nucleotide, allowing to excise an ICL from one strand through flanking incisions.</text>
</comment>
<evidence type="ECO:0000256" key="3">
    <source>
        <dbReference type="ARBA" id="ARBA00022722"/>
    </source>
</evidence>
<comment type="cofactor">
    <cofactor evidence="8">
        <name>Mg(2+)</name>
        <dbReference type="ChEBI" id="CHEBI:18420"/>
    </cofactor>
    <cofactor evidence="8">
        <name>Mn(2+)</name>
        <dbReference type="ChEBI" id="CHEBI:29035"/>
    </cofactor>
</comment>
<keyword evidence="5 8" id="KW-0378">Hydrolase</keyword>
<dbReference type="PANTHER" id="PTHR15749">
    <property type="entry name" value="FANCONI-ASSOCIATED NUCLEASE 1"/>
    <property type="match status" value="1"/>
</dbReference>
<sequence>MSKRRANPSNEKLSQTSIEQSIQNLKILSRKQMEMKLIPGTIINMSDDTEYTENFSRKSHSELGVKKFFLPFNLDSDEDSNITFSDNTPTVSPKVTPVKPAAYIGVHKPVACSTPHIAVDPNVSSNLQQSDVGGDTNETTIIYESSTIAKSVIHVIDERTIVSPRTSNNADESRIMRTDFGQQMSFSPQRTHTIQKKSCGGTSDVPSSISPQKVEHVEKKGTEGKRKNPVANKSGTKASSSPQLAGVDNLAGHSNESGAQKKRAPRRKQNGSENGGSPRKFTKTYQIPGKTIDKNGPVNVAYLADCLYGTNTSSTVSMTNKAGSKDKNCSASKKGKIDAKEQVIKLRDQLISIGKLPPMCTTMTMPELQALIDENTSSNFTSHNHTNAADVSVKPSSDSLKEIIIASKRLQNANKPEVAKNLFADPGRNTSSGVAKIPLAPSSTSNSTTSSLKSTPKATGALTEKDAAYTVLTKSIKDTSSSDYSATKTAVVMNQASTLPGKAFGLPSGVTVTVVKRKRLVASSITANSTSGTGQNSIETTDAVANALASTPTKSSTKQTGSKPNSTTKRNVDSASDIAESDRSSKNTTTKPSFTTDAFGSNIGNPTSEQCMRTQTKSTPTYSNSTSGPYVAAGPQNLSIRTQTKCSAVEQTGSTANSNVSTAQARSSASDSCMRTPTKRTNRSPERSPKKSPRKMSMSPRSPKKQSKFPTRHLELIKEKIYKAVKESRHAKDLVENELNMVGKFFELREKYQFVCLKLLTWQWKWYNVHKFCRKIEVDMNYNETTCMYEFLKDEGYVDTDYDKRENVLFLLNTLDRVDIRDICDAFKLNGKNKKKKEMIALLRKYGNTQCTLTSKKTSSDLLLEKVKDKMGAAIKMNDGFRKAFYRLYTLATFSNIAFANISDFFNKILHNGVAIPEYDVSETLVFWGPSEFDSYVDALEDRKYLEEHCLSKKHVDVLARCEHVFERLKKLSVQDEDHQRYEEIPHLKRYTAKSVYISCLTKGCEFLRPTFPEDVTVWLEYLIEKFSTSHNLGKWYNNLCCIYMSKEKNYKKASKLILEAFKERSSYLTEVQKFLLSERAESLKSSVKYKVDQLDHDELAKYVPVPKYDFTEDRIDARTIRENESGRKRHYVVQDADGSSTYMTVEDIALQYYKNECGYTDGGHFEGGIVMALFNLLFWDIIYNPKQPVPASFISTLQYVPLDIYTTYFYQNRQKEIDSRIRKIRSSWSYFDLLKFARSKYTKHSHENSMCVIQNYISDPRQLDDLILCIGRNLLAGIFERLVKDIKQYKSGFPDLTVWNVKEQKCKFVEVKGEGDKLSAGQNLWINYLKTIGANVAVCVVHSIGSKRRKLKGSIKQSKSMLQEESVNLGGSSAAP</sequence>
<comment type="subcellular location">
    <subcellularLocation>
        <location evidence="8">Nucleus</location>
    </subcellularLocation>
</comment>
<dbReference type="OrthoDB" id="76364at2759"/>
<evidence type="ECO:0000256" key="8">
    <source>
        <dbReference type="RuleBase" id="RU365033"/>
    </source>
</evidence>
<dbReference type="GO" id="GO:0070336">
    <property type="term" value="F:flap-structured DNA binding"/>
    <property type="evidence" value="ECO:0007669"/>
    <property type="project" value="TreeGrafter"/>
</dbReference>
<keyword evidence="12" id="KW-1185">Reference proteome</keyword>
<comment type="similarity">
    <text evidence="2 8">Belongs to the FAN1 family.</text>
</comment>
<gene>
    <name evidence="11" type="ORF">ACAOBT_LOCUS11705</name>
</gene>
<evidence type="ECO:0000259" key="10">
    <source>
        <dbReference type="SMART" id="SM00990"/>
    </source>
</evidence>
<evidence type="ECO:0000256" key="7">
    <source>
        <dbReference type="ARBA" id="ARBA00023211"/>
    </source>
</evidence>
<dbReference type="PANTHER" id="PTHR15749:SF4">
    <property type="entry name" value="FANCONI-ASSOCIATED NUCLEASE 1"/>
    <property type="match status" value="1"/>
</dbReference>
<dbReference type="CDD" id="cd22326">
    <property type="entry name" value="FAN1-like"/>
    <property type="match status" value="1"/>
</dbReference>
<evidence type="ECO:0000313" key="11">
    <source>
        <dbReference type="EMBL" id="CAH1975642.1"/>
    </source>
</evidence>
<dbReference type="InterPro" id="IPR014883">
    <property type="entry name" value="VRR_NUC"/>
</dbReference>
<feature type="region of interest" description="Disordered" evidence="9">
    <location>
        <begin position="548"/>
        <end position="710"/>
    </location>
</feature>
<keyword evidence="8" id="KW-0539">Nucleus</keyword>
<evidence type="ECO:0000256" key="4">
    <source>
        <dbReference type="ARBA" id="ARBA00022723"/>
    </source>
</evidence>
<feature type="compositionally biased region" description="Polar residues" evidence="9">
    <location>
        <begin position="586"/>
        <end position="628"/>
    </location>
</feature>
<evidence type="ECO:0000256" key="5">
    <source>
        <dbReference type="ARBA" id="ARBA00022801"/>
    </source>
</evidence>
<proteinExistence type="inferred from homology"/>
<feature type="compositionally biased region" description="Basic residues" evidence="9">
    <location>
        <begin position="260"/>
        <end position="269"/>
    </location>
</feature>
<reference evidence="11" key="1">
    <citation type="submission" date="2022-03" db="EMBL/GenBank/DDBJ databases">
        <authorList>
            <person name="Sayadi A."/>
        </authorList>
    </citation>
    <scope>NUCLEOTIDE SEQUENCE</scope>
</reference>
<feature type="domain" description="VRR-NUC" evidence="10">
    <location>
        <begin position="1246"/>
        <end position="1344"/>
    </location>
</feature>
<dbReference type="GO" id="GO:0046872">
    <property type="term" value="F:metal ion binding"/>
    <property type="evidence" value="ECO:0007669"/>
    <property type="project" value="UniProtKB-KW"/>
</dbReference>
<dbReference type="InterPro" id="IPR011856">
    <property type="entry name" value="tRNA_endonuc-like_dom_sf"/>
</dbReference>
<evidence type="ECO:0000256" key="1">
    <source>
        <dbReference type="ARBA" id="ARBA00000983"/>
    </source>
</evidence>